<dbReference type="Gene3D" id="2.40.50.1020">
    <property type="entry name" value="LytTr DNA-binding domain"/>
    <property type="match status" value="1"/>
</dbReference>
<accession>A0ABM6KQE6</accession>
<dbReference type="PROSITE" id="PS50930">
    <property type="entry name" value="HTH_LYTTR"/>
    <property type="match status" value="1"/>
</dbReference>
<evidence type="ECO:0000313" key="3">
    <source>
        <dbReference type="Proteomes" id="UP000195573"/>
    </source>
</evidence>
<keyword evidence="3" id="KW-1185">Reference proteome</keyword>
<evidence type="ECO:0000313" key="2">
    <source>
        <dbReference type="EMBL" id="ART78717.1"/>
    </source>
</evidence>
<dbReference type="PANTHER" id="PTHR37299:SF1">
    <property type="entry name" value="STAGE 0 SPORULATION PROTEIN A HOMOLOG"/>
    <property type="match status" value="1"/>
</dbReference>
<name>A0ABM6KQE6_9BACI</name>
<dbReference type="PANTHER" id="PTHR37299">
    <property type="entry name" value="TRANSCRIPTIONAL REGULATOR-RELATED"/>
    <property type="match status" value="1"/>
</dbReference>
<dbReference type="SMART" id="SM00850">
    <property type="entry name" value="LytTR"/>
    <property type="match status" value="1"/>
</dbReference>
<evidence type="ECO:0000259" key="1">
    <source>
        <dbReference type="PROSITE" id="PS50930"/>
    </source>
</evidence>
<gene>
    <name evidence="2" type="ORF">B4U37_21640</name>
</gene>
<reference evidence="2 3" key="1">
    <citation type="submission" date="2017-04" db="EMBL/GenBank/DDBJ databases">
        <title>Complete Genome Sequence of the Bacillus horikoshii 20a strain from Cuatro Cienegas, Coahuila, Mexico.</title>
        <authorList>
            <person name="Zarza E."/>
            <person name="Alcaraz L.D."/>
            <person name="Aguilar-Salinas B."/>
            <person name="Islas A."/>
            <person name="Olmedo-Alvarez G."/>
        </authorList>
    </citation>
    <scope>NUCLEOTIDE SEQUENCE [LARGE SCALE GENOMIC DNA]</scope>
    <source>
        <strain evidence="2 3">20a</strain>
        <plasmid evidence="2 3">unnamed1</plasmid>
    </source>
</reference>
<proteinExistence type="predicted"/>
<dbReference type="InterPro" id="IPR046947">
    <property type="entry name" value="LytR-like"/>
</dbReference>
<dbReference type="InterPro" id="IPR007492">
    <property type="entry name" value="LytTR_DNA-bd_dom"/>
</dbReference>
<dbReference type="EMBL" id="CP020881">
    <property type="protein sequence ID" value="ART78717.1"/>
    <property type="molecule type" value="Genomic_DNA"/>
</dbReference>
<dbReference type="Pfam" id="PF04397">
    <property type="entry name" value="LytTR"/>
    <property type="match status" value="1"/>
</dbReference>
<feature type="domain" description="HTH LytTR-type" evidence="1">
    <location>
        <begin position="19"/>
        <end position="120"/>
    </location>
</feature>
<sequence>MVLGGKFYFMELNTLNNKIIVKTRSAIVFVEYKQIHFFESFNGLVSMQTSDKEYQFRESLKNLEIILPDCFIRVHKSFIINKNSILELQFVKGDTYEAIFSSGNSALVSKKYLKKILLDECE</sequence>
<geneLocation type="plasmid" evidence="2 3">
    <name>unnamed1</name>
</geneLocation>
<dbReference type="Proteomes" id="UP000195573">
    <property type="component" value="Plasmid unnamed1"/>
</dbReference>
<protein>
    <recommendedName>
        <fullName evidence="1">HTH LytTR-type domain-containing protein</fullName>
    </recommendedName>
</protein>
<organism evidence="2 3">
    <name type="scientific">Sutcliffiella horikoshii</name>
    <dbReference type="NCBI Taxonomy" id="79883"/>
    <lineage>
        <taxon>Bacteria</taxon>
        <taxon>Bacillati</taxon>
        <taxon>Bacillota</taxon>
        <taxon>Bacilli</taxon>
        <taxon>Bacillales</taxon>
        <taxon>Bacillaceae</taxon>
        <taxon>Sutcliffiella</taxon>
    </lineage>
</organism>
<keyword evidence="2" id="KW-0614">Plasmid</keyword>